<feature type="transmembrane region" description="Helical" evidence="1">
    <location>
        <begin position="23"/>
        <end position="43"/>
    </location>
</feature>
<sequence>MRPHFDKKNKSPLLAGRPLAREWIFLGIGAVLLLLVGGFMLFMRPPLVAPTLSDCMSIDRNAYGISPAVFGELPSPTKCARSTAKAFRDGAFTDAFFFSPSDYLQPEFYGNFEEEGIKYWTAPVPYHYGAVGFGAFPQERLLILAPGESQRVRVFLHAGYGIRTTQGMSIQPRYGHPLDAERVQVELSQDVREGFTLGPSFPKFSPTWARPVDVVVSVSPTSAPGTITISFATQPPSNQAESVFRSQYGFYFNATDYIGSQIPFQFKVKVVSKK</sequence>
<proteinExistence type="predicted"/>
<keyword evidence="1" id="KW-0812">Transmembrane</keyword>
<gene>
    <name evidence="2" type="ORF">IPJ89_02295</name>
</gene>
<protein>
    <submittedName>
        <fullName evidence="2">Uncharacterized protein</fullName>
    </submittedName>
</protein>
<reference evidence="2" key="1">
    <citation type="submission" date="2020-11" db="EMBL/GenBank/DDBJ databases">
        <title>Connecting structure to function with the recovery of over 1000 high-quality activated sludge metagenome-assembled genomes encoding full-length rRNA genes using long-read sequencing.</title>
        <authorList>
            <person name="Singleton C.M."/>
            <person name="Petriglieri F."/>
            <person name="Kristensen J.M."/>
            <person name="Kirkegaard R.H."/>
            <person name="Michaelsen T.Y."/>
            <person name="Andersen M.H."/>
            <person name="Karst S.M."/>
            <person name="Dueholm M.S."/>
            <person name="Nielsen P.H."/>
            <person name="Albertsen M."/>
        </authorList>
    </citation>
    <scope>NUCLEOTIDE SEQUENCE</scope>
    <source>
        <strain evidence="2">Fred_18-Q3-R57-64_BAT3C.431</strain>
    </source>
</reference>
<organism evidence="2">
    <name type="scientific">Candidatus Iainarchaeum sp</name>
    <dbReference type="NCBI Taxonomy" id="3101447"/>
    <lineage>
        <taxon>Archaea</taxon>
        <taxon>Candidatus Iainarchaeota</taxon>
        <taxon>Candidatus Iainarchaeia</taxon>
        <taxon>Candidatus Iainarchaeales</taxon>
        <taxon>Candidatus Iainarchaeaceae</taxon>
        <taxon>Candidatus Iainarchaeum</taxon>
    </lineage>
</organism>
<dbReference type="Proteomes" id="UP000596004">
    <property type="component" value="Chromosome"/>
</dbReference>
<dbReference type="EMBL" id="CP064981">
    <property type="protein sequence ID" value="QQR93049.1"/>
    <property type="molecule type" value="Genomic_DNA"/>
</dbReference>
<name>A0A7T9I1I2_9ARCH</name>
<keyword evidence="1" id="KW-0472">Membrane</keyword>
<evidence type="ECO:0000313" key="2">
    <source>
        <dbReference type="EMBL" id="QQR93049.1"/>
    </source>
</evidence>
<dbReference type="AlphaFoldDB" id="A0A7T9I1I2"/>
<accession>A0A7T9I1I2</accession>
<keyword evidence="1" id="KW-1133">Transmembrane helix</keyword>
<evidence type="ECO:0000256" key="1">
    <source>
        <dbReference type="SAM" id="Phobius"/>
    </source>
</evidence>